<protein>
    <submittedName>
        <fullName evidence="1">Uncharacterized protein</fullName>
    </submittedName>
</protein>
<gene>
    <name evidence="1" type="ORF">N7492_009691</name>
</gene>
<keyword evidence="2" id="KW-1185">Reference proteome</keyword>
<evidence type="ECO:0000313" key="2">
    <source>
        <dbReference type="Proteomes" id="UP001146351"/>
    </source>
</evidence>
<reference evidence="1" key="1">
    <citation type="submission" date="2022-11" db="EMBL/GenBank/DDBJ databases">
        <authorList>
            <person name="Petersen C."/>
        </authorList>
    </citation>
    <scope>NUCLEOTIDE SEQUENCE</scope>
    <source>
        <strain evidence="1">IBT 21917</strain>
    </source>
</reference>
<sequence>MMSTGLDGLGCISDHGGLETYGLYDTFPTPDTLRRYVKEYFEVAHNYRADFARGMEAFVREPPDHGCVVLRPLERSALRWVLSVRDKIVHPSSGITGVRALAVMTLCTDFLPISDPSLGNMLCKSAAQLVISLGLQSSTSQLRGSGLPQNQQTFWIP</sequence>
<proteinExistence type="predicted"/>
<dbReference type="EMBL" id="JAPQKO010000006">
    <property type="protein sequence ID" value="KAJ5156888.1"/>
    <property type="molecule type" value="Genomic_DNA"/>
</dbReference>
<dbReference type="AlphaFoldDB" id="A0A9W9HUF4"/>
<accession>A0A9W9HUF4</accession>
<name>A0A9W9HUF4_9EURO</name>
<reference evidence="1" key="2">
    <citation type="journal article" date="2023" name="IMA Fungus">
        <title>Comparative genomic study of the Penicillium genus elucidates a diverse pangenome and 15 lateral gene transfer events.</title>
        <authorList>
            <person name="Petersen C."/>
            <person name="Sorensen T."/>
            <person name="Nielsen M.R."/>
            <person name="Sondergaard T.E."/>
            <person name="Sorensen J.L."/>
            <person name="Fitzpatrick D.A."/>
            <person name="Frisvad J.C."/>
            <person name="Nielsen K.L."/>
        </authorList>
    </citation>
    <scope>NUCLEOTIDE SEQUENCE</scope>
    <source>
        <strain evidence="1">IBT 21917</strain>
    </source>
</reference>
<dbReference type="Proteomes" id="UP001146351">
    <property type="component" value="Unassembled WGS sequence"/>
</dbReference>
<organism evidence="1 2">
    <name type="scientific">Penicillium capsulatum</name>
    <dbReference type="NCBI Taxonomy" id="69766"/>
    <lineage>
        <taxon>Eukaryota</taxon>
        <taxon>Fungi</taxon>
        <taxon>Dikarya</taxon>
        <taxon>Ascomycota</taxon>
        <taxon>Pezizomycotina</taxon>
        <taxon>Eurotiomycetes</taxon>
        <taxon>Eurotiomycetidae</taxon>
        <taxon>Eurotiales</taxon>
        <taxon>Aspergillaceae</taxon>
        <taxon>Penicillium</taxon>
    </lineage>
</organism>
<evidence type="ECO:0000313" key="1">
    <source>
        <dbReference type="EMBL" id="KAJ5156888.1"/>
    </source>
</evidence>
<comment type="caution">
    <text evidence="1">The sequence shown here is derived from an EMBL/GenBank/DDBJ whole genome shotgun (WGS) entry which is preliminary data.</text>
</comment>